<dbReference type="CDD" id="cd00085">
    <property type="entry name" value="HNHc"/>
    <property type="match status" value="1"/>
</dbReference>
<dbReference type="PATRIC" id="fig|1254432.3.peg.10188"/>
<gene>
    <name evidence="2" type="ORF">SCE1572_45065</name>
</gene>
<dbReference type="Pfam" id="PF13391">
    <property type="entry name" value="HNH_2"/>
    <property type="match status" value="1"/>
</dbReference>
<dbReference type="RefSeq" id="WP_020740862.1">
    <property type="nucleotide sequence ID" value="NC_021658.1"/>
</dbReference>
<dbReference type="HOGENOM" id="CLU_066873_0_0_7"/>
<dbReference type="Proteomes" id="UP000014803">
    <property type="component" value="Chromosome"/>
</dbReference>
<dbReference type="eggNOG" id="COG3440">
    <property type="taxonomic scope" value="Bacteria"/>
</dbReference>
<evidence type="ECO:0000313" key="2">
    <source>
        <dbReference type="EMBL" id="AGP41048.1"/>
    </source>
</evidence>
<accession>S4YE22</accession>
<dbReference type="InterPro" id="IPR003615">
    <property type="entry name" value="HNH_nuc"/>
</dbReference>
<proteinExistence type="predicted"/>
<dbReference type="AlphaFoldDB" id="S4YE22"/>
<name>S4YE22_SORCE</name>
<sequence>MEAPAEYRAVRVLYGSYDVVVNTPVSIDEPRHSDGKSFGPRVTTCGDRSAKNLLADLIVKNPAQADDLLAVAEQVGWRIPGHRRRRIFVAGTSTVNHEQRAALAWDALVAQARTGRATTYGALAPKIGVHHRALRYPLGLIQDYCLEARLPPLTSIVVYAQTGTPGEGFTAWDVDDLPSGERAVYAMDWQRLQNPFSYAESGQTSARLADTLFDDPGSAASVYQLVKSRGSAQVIFRMALLRVYQWACAFCGFTYEEALDGAHIHPWSKCAVEHRMDVRNGLLLCSNHHRMFDAGWLTVTPDYRIEYGDTALAEGPYSDIDKLVGPDLHGTRLRLPGRRELWPNPDLLRTRIPDE</sequence>
<protein>
    <recommendedName>
        <fullName evidence="1">HNH nuclease domain-containing protein</fullName>
    </recommendedName>
</protein>
<feature type="domain" description="HNH nuclease" evidence="1">
    <location>
        <begin position="248"/>
        <end position="299"/>
    </location>
</feature>
<reference evidence="2 3" key="1">
    <citation type="journal article" date="2013" name="Sci. Rep.">
        <title>Extraordinary expansion of a Sorangium cellulosum genome from an alkaline milieu.</title>
        <authorList>
            <person name="Han K."/>
            <person name="Li Z.F."/>
            <person name="Peng R."/>
            <person name="Zhu L.P."/>
            <person name="Zhou T."/>
            <person name="Wang L.G."/>
            <person name="Li S.G."/>
            <person name="Zhang X.B."/>
            <person name="Hu W."/>
            <person name="Wu Z.H."/>
            <person name="Qin N."/>
            <person name="Li Y.Z."/>
        </authorList>
    </citation>
    <scope>NUCLEOTIDE SEQUENCE [LARGE SCALE GENOMIC DNA]</scope>
    <source>
        <strain evidence="2 3">So0157-2</strain>
    </source>
</reference>
<evidence type="ECO:0000259" key="1">
    <source>
        <dbReference type="Pfam" id="PF13391"/>
    </source>
</evidence>
<dbReference type="EMBL" id="CP003969">
    <property type="protein sequence ID" value="AGP41048.1"/>
    <property type="molecule type" value="Genomic_DNA"/>
</dbReference>
<organism evidence="2 3">
    <name type="scientific">Sorangium cellulosum So0157-2</name>
    <dbReference type="NCBI Taxonomy" id="1254432"/>
    <lineage>
        <taxon>Bacteria</taxon>
        <taxon>Pseudomonadati</taxon>
        <taxon>Myxococcota</taxon>
        <taxon>Polyangia</taxon>
        <taxon>Polyangiales</taxon>
        <taxon>Polyangiaceae</taxon>
        <taxon>Sorangium</taxon>
    </lineage>
</organism>
<evidence type="ECO:0000313" key="3">
    <source>
        <dbReference type="Proteomes" id="UP000014803"/>
    </source>
</evidence>
<dbReference type="KEGG" id="scu:SCE1572_45065"/>
<dbReference type="OrthoDB" id="9790459at2"/>